<evidence type="ECO:0000313" key="2">
    <source>
        <dbReference type="Proteomes" id="UP001352852"/>
    </source>
</evidence>
<sequence length="100" mass="11329">MVLLCLTGQQTVLIQNLWRLYGAFRCFPAPTHLSKMAEFPHQHSVIQLCRGLVMSQSPDSGTLRRNASKSCRAVALQAWSDLEDDERDQNQQCRQAEGCH</sequence>
<dbReference type="Proteomes" id="UP001352852">
    <property type="component" value="Unassembled WGS sequence"/>
</dbReference>
<reference evidence="1 2" key="1">
    <citation type="submission" date="2021-06" db="EMBL/GenBank/DDBJ databases">
        <authorList>
            <person name="Palmer J.M."/>
        </authorList>
    </citation>
    <scope>NUCLEOTIDE SEQUENCE [LARGE SCALE GENOMIC DNA]</scope>
    <source>
        <strain evidence="1 2">CL_MEX2019</strain>
        <tissue evidence="1">Muscle</tissue>
    </source>
</reference>
<accession>A0ABU7E4B3</accession>
<keyword evidence="2" id="KW-1185">Reference proteome</keyword>
<evidence type="ECO:0000313" key="1">
    <source>
        <dbReference type="EMBL" id="MED6281590.1"/>
    </source>
</evidence>
<comment type="caution">
    <text evidence="1">The sequence shown here is derived from an EMBL/GenBank/DDBJ whole genome shotgun (WGS) entry which is preliminary data.</text>
</comment>
<proteinExistence type="predicted"/>
<dbReference type="EMBL" id="JAHUTJ010043420">
    <property type="protein sequence ID" value="MED6281590.1"/>
    <property type="molecule type" value="Genomic_DNA"/>
</dbReference>
<name>A0ABU7E4B3_9TELE</name>
<organism evidence="1 2">
    <name type="scientific">Characodon lateralis</name>
    <dbReference type="NCBI Taxonomy" id="208331"/>
    <lineage>
        <taxon>Eukaryota</taxon>
        <taxon>Metazoa</taxon>
        <taxon>Chordata</taxon>
        <taxon>Craniata</taxon>
        <taxon>Vertebrata</taxon>
        <taxon>Euteleostomi</taxon>
        <taxon>Actinopterygii</taxon>
        <taxon>Neopterygii</taxon>
        <taxon>Teleostei</taxon>
        <taxon>Neoteleostei</taxon>
        <taxon>Acanthomorphata</taxon>
        <taxon>Ovalentaria</taxon>
        <taxon>Atherinomorphae</taxon>
        <taxon>Cyprinodontiformes</taxon>
        <taxon>Goodeidae</taxon>
        <taxon>Characodon</taxon>
    </lineage>
</organism>
<protein>
    <submittedName>
        <fullName evidence="1">Uncharacterized protein</fullName>
    </submittedName>
</protein>
<gene>
    <name evidence="1" type="ORF">CHARACLAT_023183</name>
</gene>